<feature type="domain" description="DUF7831" evidence="1">
    <location>
        <begin position="14"/>
        <end position="118"/>
    </location>
</feature>
<evidence type="ECO:0000313" key="2">
    <source>
        <dbReference type="EMBL" id="QUP67398.1"/>
    </source>
</evidence>
<proteinExistence type="predicted"/>
<gene>
    <name evidence="2" type="ORF">PSYCIT7_007140</name>
</gene>
<organism evidence="2 3">
    <name type="scientific">Pseudomonas syringae Cit 7</name>
    <dbReference type="NCBI Taxonomy" id="629264"/>
    <lineage>
        <taxon>Bacteria</taxon>
        <taxon>Pseudomonadati</taxon>
        <taxon>Pseudomonadota</taxon>
        <taxon>Gammaproteobacteria</taxon>
        <taxon>Pseudomonadales</taxon>
        <taxon>Pseudomonadaceae</taxon>
        <taxon>Pseudomonas</taxon>
        <taxon>Pseudomonas syringae</taxon>
    </lineage>
</organism>
<evidence type="ECO:0000259" key="1">
    <source>
        <dbReference type="Pfam" id="PF25176"/>
    </source>
</evidence>
<dbReference type="AlphaFoldDB" id="A0A8T8M155"/>
<reference evidence="2" key="2">
    <citation type="submission" date="2021-04" db="EMBL/GenBank/DDBJ databases">
        <title>A complete genome sequence for Pseudomonas syringae Cit7.</title>
        <authorList>
            <person name="Baltrus D.A."/>
        </authorList>
    </citation>
    <scope>NUCLEOTIDE SEQUENCE</scope>
    <source>
        <strain evidence="2">Cit 7</strain>
    </source>
</reference>
<dbReference type="Pfam" id="PF25176">
    <property type="entry name" value="DUF7831"/>
    <property type="match status" value="1"/>
</dbReference>
<evidence type="ECO:0000313" key="3">
    <source>
        <dbReference type="Proteomes" id="UP000005924"/>
    </source>
</evidence>
<dbReference type="EMBL" id="CP073636">
    <property type="protein sequence ID" value="QUP67398.1"/>
    <property type="molecule type" value="Genomic_DNA"/>
</dbReference>
<sequence>MSRFLIEEYETVNVDVLRANREQVFVIELTFDGQVCSGTNCVLAEPNACGIPVRKTIVQDTHVPFTDQDAERDTLLQALRKLYKLASGRKLRMPKSGIGAGPYGLAVHSPRIHHDLCQIFANLFGYQQPSDAVAHAYPDTSSNVAYHHQLFTEVCVSGGVYMAHLVAEKHELTMERLEEHCLIAGRELDAQRKLFPLHLPIYRWARGE</sequence>
<reference evidence="2" key="1">
    <citation type="journal article" date="2011" name="PLoS Pathog.">
        <title>Dynamic evolution of pathogenicity revealed by sequencing and comparative genomics of 19 Pseudomonas syringae isolates.</title>
        <authorList>
            <person name="Baltrus D.A."/>
            <person name="Nishimura M.T."/>
            <person name="Romanchuk A."/>
            <person name="Chang J.H."/>
            <person name="Mukhtar M.S."/>
            <person name="Cherkis K."/>
            <person name="Roach J."/>
            <person name="Grant S.R."/>
            <person name="Jones C.D."/>
            <person name="Dangl J.L."/>
        </authorList>
    </citation>
    <scope>NUCLEOTIDE SEQUENCE</scope>
    <source>
        <strain evidence="2">Cit 7</strain>
    </source>
</reference>
<dbReference type="InterPro" id="IPR057153">
    <property type="entry name" value="DUF7831"/>
</dbReference>
<name>A0A8T8M155_PSESX</name>
<accession>A0A8T8M155</accession>
<protein>
    <recommendedName>
        <fullName evidence="1">DUF7831 domain-containing protein</fullName>
    </recommendedName>
</protein>
<dbReference type="Proteomes" id="UP000005924">
    <property type="component" value="Chromosome"/>
</dbReference>
<dbReference type="RefSeq" id="WP_003368171.1">
    <property type="nucleotide sequence ID" value="NZ_CP073636.1"/>
</dbReference>